<dbReference type="RefSeq" id="WP_256537203.1">
    <property type="nucleotide sequence ID" value="NZ_JANHOH010000001.1"/>
</dbReference>
<feature type="transmembrane region" description="Helical" evidence="1">
    <location>
        <begin position="6"/>
        <end position="28"/>
    </location>
</feature>
<keyword evidence="3" id="KW-1185">Reference proteome</keyword>
<dbReference type="EMBL" id="JANHOH010000001">
    <property type="protein sequence ID" value="MCQ6956991.1"/>
    <property type="molecule type" value="Genomic_DNA"/>
</dbReference>
<feature type="transmembrane region" description="Helical" evidence="1">
    <location>
        <begin position="100"/>
        <end position="126"/>
    </location>
</feature>
<evidence type="ECO:0000313" key="3">
    <source>
        <dbReference type="Proteomes" id="UP001204376"/>
    </source>
</evidence>
<evidence type="ECO:0000256" key="1">
    <source>
        <dbReference type="SAM" id="Phobius"/>
    </source>
</evidence>
<organism evidence="2 3">
    <name type="scientific">Mucilaginibacter aquariorum</name>
    <dbReference type="NCBI Taxonomy" id="2967225"/>
    <lineage>
        <taxon>Bacteria</taxon>
        <taxon>Pseudomonadati</taxon>
        <taxon>Bacteroidota</taxon>
        <taxon>Sphingobacteriia</taxon>
        <taxon>Sphingobacteriales</taxon>
        <taxon>Sphingobacteriaceae</taxon>
        <taxon>Mucilaginibacter</taxon>
    </lineage>
</organism>
<gene>
    <name evidence="2" type="ORF">NPE20_03445</name>
</gene>
<feature type="transmembrane region" description="Helical" evidence="1">
    <location>
        <begin position="61"/>
        <end position="80"/>
    </location>
</feature>
<keyword evidence="1" id="KW-0812">Transmembrane</keyword>
<reference evidence="2 3" key="1">
    <citation type="submission" date="2022-07" db="EMBL/GenBank/DDBJ databases">
        <title>Mucilaginibacter sp. JC4.</title>
        <authorList>
            <person name="Le V."/>
            <person name="Ko S.-R."/>
            <person name="Ahn C.-Y."/>
            <person name="Oh H.-M."/>
        </authorList>
    </citation>
    <scope>NUCLEOTIDE SEQUENCE [LARGE SCALE GENOMIC DNA]</scope>
    <source>
        <strain evidence="2 3">JC4</strain>
    </source>
</reference>
<protein>
    <submittedName>
        <fullName evidence="2">Uncharacterized protein</fullName>
    </submittedName>
</protein>
<proteinExistence type="predicted"/>
<evidence type="ECO:0000313" key="2">
    <source>
        <dbReference type="EMBL" id="MCQ6956991.1"/>
    </source>
</evidence>
<name>A0ABT1SY47_9SPHI</name>
<sequence>MLQSQVLSSASILLAILTALYGLFYLAIKEAIDFKVYLEIDLKADNPPILKDAKRIYTGKMLPLLVGGIILSAVFAPEFWKELKLSVKNLLEYGWAGTDYNFTVAAFLAVSTFTFLQTINIIILAIKLCGKINTLNKNLPAKK</sequence>
<comment type="caution">
    <text evidence="2">The sequence shown here is derived from an EMBL/GenBank/DDBJ whole genome shotgun (WGS) entry which is preliminary data.</text>
</comment>
<keyword evidence="1" id="KW-1133">Transmembrane helix</keyword>
<keyword evidence="1" id="KW-0472">Membrane</keyword>
<dbReference type="Proteomes" id="UP001204376">
    <property type="component" value="Unassembled WGS sequence"/>
</dbReference>
<accession>A0ABT1SY47</accession>